<name>A0A423SNK9_PENVA</name>
<comment type="caution">
    <text evidence="2">Lacks conserved residue(s) required for the propagation of feature annotation.</text>
</comment>
<accession>A0A423SNK9</accession>
<dbReference type="EMBL" id="QCYY01003043">
    <property type="protein sequence ID" value="ROT65749.1"/>
    <property type="molecule type" value="Genomic_DNA"/>
</dbReference>
<feature type="domain" description="Laminin G" evidence="5">
    <location>
        <begin position="384"/>
        <end position="573"/>
    </location>
</feature>
<dbReference type="SMART" id="SM00282">
    <property type="entry name" value="LamG"/>
    <property type="match status" value="2"/>
</dbReference>
<feature type="compositionally biased region" description="Basic and acidic residues" evidence="3">
    <location>
        <begin position="778"/>
        <end position="789"/>
    </location>
</feature>
<dbReference type="InterPro" id="IPR001881">
    <property type="entry name" value="EGF-like_Ca-bd_dom"/>
</dbReference>
<organism evidence="7 8">
    <name type="scientific">Penaeus vannamei</name>
    <name type="common">Whiteleg shrimp</name>
    <name type="synonym">Litopenaeus vannamei</name>
    <dbReference type="NCBI Taxonomy" id="6689"/>
    <lineage>
        <taxon>Eukaryota</taxon>
        <taxon>Metazoa</taxon>
        <taxon>Ecdysozoa</taxon>
        <taxon>Arthropoda</taxon>
        <taxon>Crustacea</taxon>
        <taxon>Multicrustacea</taxon>
        <taxon>Malacostraca</taxon>
        <taxon>Eumalacostraca</taxon>
        <taxon>Eucarida</taxon>
        <taxon>Decapoda</taxon>
        <taxon>Dendrobranchiata</taxon>
        <taxon>Penaeoidea</taxon>
        <taxon>Penaeidae</taxon>
        <taxon>Penaeus</taxon>
    </lineage>
</organism>
<dbReference type="PROSITE" id="PS00022">
    <property type="entry name" value="EGF_1"/>
    <property type="match status" value="2"/>
</dbReference>
<keyword evidence="2" id="KW-0245">EGF-like domain</keyword>
<comment type="caution">
    <text evidence="7">The sequence shown here is derived from an EMBL/GenBank/DDBJ whole genome shotgun (WGS) entry which is preliminary data.</text>
</comment>
<dbReference type="Proteomes" id="UP000283509">
    <property type="component" value="Unassembled WGS sequence"/>
</dbReference>
<dbReference type="InterPro" id="IPR000152">
    <property type="entry name" value="EGF-type_Asp/Asn_hydroxyl_site"/>
</dbReference>
<evidence type="ECO:0000256" key="4">
    <source>
        <dbReference type="SAM" id="Phobius"/>
    </source>
</evidence>
<reference evidence="7 8" key="1">
    <citation type="submission" date="2018-04" db="EMBL/GenBank/DDBJ databases">
        <authorList>
            <person name="Zhang X."/>
            <person name="Yuan J."/>
            <person name="Li F."/>
            <person name="Xiang J."/>
        </authorList>
    </citation>
    <scope>NUCLEOTIDE SEQUENCE [LARGE SCALE GENOMIC DNA]</scope>
    <source>
        <tissue evidence="7">Muscle</tissue>
    </source>
</reference>
<feature type="domain" description="Laminin G" evidence="5">
    <location>
        <begin position="133"/>
        <end position="333"/>
    </location>
</feature>
<keyword evidence="8" id="KW-1185">Reference proteome</keyword>
<keyword evidence="4" id="KW-0812">Transmembrane</keyword>
<dbReference type="PANTHER" id="PTHR15036">
    <property type="entry name" value="PIKACHURIN-LIKE PROTEIN"/>
    <property type="match status" value="1"/>
</dbReference>
<dbReference type="GO" id="GO:0005509">
    <property type="term" value="F:calcium ion binding"/>
    <property type="evidence" value="ECO:0007669"/>
    <property type="project" value="InterPro"/>
</dbReference>
<dbReference type="CDD" id="cd00110">
    <property type="entry name" value="LamG"/>
    <property type="match status" value="2"/>
</dbReference>
<dbReference type="PROSITE" id="PS01186">
    <property type="entry name" value="EGF_2"/>
    <property type="match status" value="1"/>
</dbReference>
<gene>
    <name evidence="7" type="ORF">C7M84_016276</name>
</gene>
<evidence type="ECO:0000259" key="5">
    <source>
        <dbReference type="PROSITE" id="PS50025"/>
    </source>
</evidence>
<feature type="region of interest" description="Disordered" evidence="3">
    <location>
        <begin position="953"/>
        <end position="1005"/>
    </location>
</feature>
<dbReference type="PROSITE" id="PS01187">
    <property type="entry name" value="EGF_CA"/>
    <property type="match status" value="1"/>
</dbReference>
<dbReference type="InterPro" id="IPR000742">
    <property type="entry name" value="EGF"/>
</dbReference>
<evidence type="ECO:0000313" key="7">
    <source>
        <dbReference type="EMBL" id="ROT65749.1"/>
    </source>
</evidence>
<evidence type="ECO:0000259" key="6">
    <source>
        <dbReference type="PROSITE" id="PS50026"/>
    </source>
</evidence>
<dbReference type="PROSITE" id="PS50026">
    <property type="entry name" value="EGF_3"/>
    <property type="match status" value="3"/>
</dbReference>
<dbReference type="SMART" id="SM00181">
    <property type="entry name" value="EGF"/>
    <property type="match status" value="3"/>
</dbReference>
<dbReference type="SUPFAM" id="SSF57196">
    <property type="entry name" value="EGF/Laminin"/>
    <property type="match status" value="1"/>
</dbReference>
<dbReference type="InterPro" id="IPR013320">
    <property type="entry name" value="ConA-like_dom_sf"/>
</dbReference>
<dbReference type="GO" id="GO:0016020">
    <property type="term" value="C:membrane"/>
    <property type="evidence" value="ECO:0007669"/>
    <property type="project" value="UniProtKB-SubCell"/>
</dbReference>
<feature type="disulfide bond" evidence="2">
    <location>
        <begin position="371"/>
        <end position="380"/>
    </location>
</feature>
<dbReference type="InterPro" id="IPR018097">
    <property type="entry name" value="EGF_Ca-bd_CS"/>
</dbReference>
<feature type="domain" description="EGF-like" evidence="6">
    <location>
        <begin position="342"/>
        <end position="381"/>
    </location>
</feature>
<evidence type="ECO:0000256" key="1">
    <source>
        <dbReference type="ARBA" id="ARBA00023157"/>
    </source>
</evidence>
<keyword evidence="4" id="KW-1133">Transmembrane helix</keyword>
<evidence type="ECO:0000313" key="8">
    <source>
        <dbReference type="Proteomes" id="UP000283509"/>
    </source>
</evidence>
<feature type="region of interest" description="Disordered" evidence="3">
    <location>
        <begin position="704"/>
        <end position="851"/>
    </location>
</feature>
<dbReference type="PROSITE" id="PS00010">
    <property type="entry name" value="ASX_HYDROXYL"/>
    <property type="match status" value="1"/>
</dbReference>
<proteinExistence type="predicted"/>
<feature type="domain" description="EGF-like" evidence="6">
    <location>
        <begin position="603"/>
        <end position="639"/>
    </location>
</feature>
<dbReference type="InterPro" id="IPR001791">
    <property type="entry name" value="Laminin_G"/>
</dbReference>
<evidence type="ECO:0000256" key="2">
    <source>
        <dbReference type="PROSITE-ProRule" id="PRU00076"/>
    </source>
</evidence>
<feature type="domain" description="EGF-like" evidence="6">
    <location>
        <begin position="564"/>
        <end position="602"/>
    </location>
</feature>
<dbReference type="PANTHER" id="PTHR15036:SF85">
    <property type="entry name" value="SP2353, ISOFORM A"/>
    <property type="match status" value="1"/>
</dbReference>
<sequence>MQIQPFRPSSLKLEKLMKLRVAVVDAGQGEAAATSSVSRNLDTQDALGSYNPSSVASLASTALPLQVVDSNITSLVTPRITRAHDCHAHARYDKDTCTSLSQWRALRQVSRRTQVSGASAPGAPGGPRCKILSRTFGGSDWAWLRPLPPCLPTTLSLRLLTRRPNALLLYTGPLSPSSARSNYPPTPMMVLQLVEGRPQLMLEGSRGPVKLLVNRTLNTGSWHTVHVHLDGKGVALMVDLCGRQWAAEENNKRSPCIARSSWAEPRNTEGWVSSLPLQVGGMAHPRPQPKDFGWTGGAHLQGGLVGCVSHLTVNGELTDLGEPAFSSGSKSGCALQDQACEDGVEDQESYVGKCGLQGRCVGGLNAPKCQCDPGWAGESCDTPTVPATLGPGSHATIGLSFSPDPYVLSVQLRVRTRGRTSGLLLRTSDDRRAPALAVHLRDGVVCGSLEQATGRQEACVEGFPVGDGSWHTVTVARQGFNFFTSVDDGEGWRRNESIASLAAGSSGGLRGRGAGGRGAVPGFEVLHARARRGGEGGGRGNGGERGCEYGVGGGGSHWDAAALDPDVCANTTCIPPLTCHDSWKLATCSCGPGQHLVGRVCQDMDECVFQPCLHGGTCYNLLPGYQCLCGPAHVGSNCQWTKVTPDSYPLMAHAALALLTLSVLLSVVLLVLLVLRHHYADGATCGDMCREGCGEGGEIDAPVVVEEGGGGGGKRGRRRGHKRCSSSSRGTKLPEGEKVLLEELKMEEVPGTDLPPSSLVDKSPLPLTPSGCPMNPAHAHDAQSKRDIRTAPTGEAAPGREHEARGEGGDDGREAKDAAPALLTAGRASSPGGGGQEGRPRGGSLTLRGGGARGRQVVLCAGVGGGERSSLSFLTHDDLRAYAYEGDASPSGSLTSTVMGLRTRSVEEGSVKPLLVEYEEVLGLLNDLPDASRLPQIPQIPRPPPEAEEVFPKATMTTSKDPTAVATSEDKATPLNNSNGKRDAHAGSLTSRAARKGWKNVFPFR</sequence>
<dbReference type="Pfam" id="PF02210">
    <property type="entry name" value="Laminin_G_2"/>
    <property type="match status" value="2"/>
</dbReference>
<keyword evidence="1 2" id="KW-1015">Disulfide bond</keyword>
<dbReference type="CDD" id="cd00054">
    <property type="entry name" value="EGF_CA"/>
    <property type="match status" value="2"/>
</dbReference>
<feature type="transmembrane region" description="Helical" evidence="4">
    <location>
        <begin position="650"/>
        <end position="675"/>
    </location>
</feature>
<feature type="compositionally biased region" description="Basic residues" evidence="3">
    <location>
        <begin position="714"/>
        <end position="724"/>
    </location>
</feature>
<dbReference type="STRING" id="6689.A0A423SNK9"/>
<dbReference type="SUPFAM" id="SSF49899">
    <property type="entry name" value="Concanavalin A-like lectins/glucanases"/>
    <property type="match status" value="2"/>
</dbReference>
<dbReference type="GO" id="GO:0048513">
    <property type="term" value="P:animal organ development"/>
    <property type="evidence" value="ECO:0007669"/>
    <property type="project" value="UniProtKB-ARBA"/>
</dbReference>
<evidence type="ECO:0000256" key="3">
    <source>
        <dbReference type="SAM" id="MobiDB-lite"/>
    </source>
</evidence>
<dbReference type="Gene3D" id="2.10.25.10">
    <property type="entry name" value="Laminin"/>
    <property type="match status" value="2"/>
</dbReference>
<feature type="disulfide bond" evidence="2">
    <location>
        <begin position="629"/>
        <end position="638"/>
    </location>
</feature>
<keyword evidence="4" id="KW-0472">Membrane</keyword>
<feature type="compositionally biased region" description="Basic and acidic residues" evidence="3">
    <location>
        <begin position="798"/>
        <end position="817"/>
    </location>
</feature>
<dbReference type="PROSITE" id="PS50025">
    <property type="entry name" value="LAM_G_DOMAIN"/>
    <property type="match status" value="2"/>
</dbReference>
<dbReference type="SMART" id="SM00179">
    <property type="entry name" value="EGF_CA"/>
    <property type="match status" value="3"/>
</dbReference>
<protein>
    <submittedName>
        <fullName evidence="7">Cj-cadherin</fullName>
    </submittedName>
</protein>
<dbReference type="InterPro" id="IPR050372">
    <property type="entry name" value="Neurexin-related_CASP"/>
</dbReference>
<reference evidence="7 8" key="2">
    <citation type="submission" date="2019-01" db="EMBL/GenBank/DDBJ databases">
        <title>The decoding of complex shrimp genome reveals the adaptation for benthos swimmer, frequently molting mechanism and breeding impact on genome.</title>
        <authorList>
            <person name="Sun Y."/>
            <person name="Gao Y."/>
            <person name="Yu Y."/>
        </authorList>
    </citation>
    <scope>NUCLEOTIDE SEQUENCE [LARGE SCALE GENOMIC DNA]</scope>
    <source>
        <tissue evidence="7">Muscle</tissue>
    </source>
</reference>
<feature type="compositionally biased region" description="Basic and acidic residues" evidence="3">
    <location>
        <begin position="732"/>
        <end position="748"/>
    </location>
</feature>
<dbReference type="Gene3D" id="2.60.120.200">
    <property type="match status" value="2"/>
</dbReference>
<dbReference type="AlphaFoldDB" id="A0A423SNK9"/>